<accession>A0A830GRY7</accession>
<comment type="caution">
    <text evidence="6">The sequence shown here is derived from an EMBL/GenBank/DDBJ whole genome shotgun (WGS) entry which is preliminary data.</text>
</comment>
<dbReference type="CDD" id="cd06927">
    <property type="entry name" value="RNAP_L"/>
    <property type="match status" value="1"/>
</dbReference>
<organism evidence="6 7">
    <name type="scientific">Thermocladium modestius</name>
    <dbReference type="NCBI Taxonomy" id="62609"/>
    <lineage>
        <taxon>Archaea</taxon>
        <taxon>Thermoproteota</taxon>
        <taxon>Thermoprotei</taxon>
        <taxon>Thermoproteales</taxon>
        <taxon>Thermoproteaceae</taxon>
        <taxon>Thermocladium</taxon>
    </lineage>
</organism>
<comment type="catalytic activity">
    <reaction evidence="4">
        <text>RNA(n) + a ribonucleoside 5'-triphosphate = RNA(n+1) + diphosphate</text>
        <dbReference type="Rhea" id="RHEA:21248"/>
        <dbReference type="Rhea" id="RHEA-COMP:14527"/>
        <dbReference type="Rhea" id="RHEA-COMP:17342"/>
        <dbReference type="ChEBI" id="CHEBI:33019"/>
        <dbReference type="ChEBI" id="CHEBI:61557"/>
        <dbReference type="ChEBI" id="CHEBI:140395"/>
        <dbReference type="EC" id="2.7.7.6"/>
    </reaction>
</comment>
<dbReference type="InterPro" id="IPR009025">
    <property type="entry name" value="RBP11-like_dimer"/>
</dbReference>
<evidence type="ECO:0000256" key="1">
    <source>
        <dbReference type="ARBA" id="ARBA00022478"/>
    </source>
</evidence>
<dbReference type="SUPFAM" id="SSF55257">
    <property type="entry name" value="RBP11-like subunits of RNA polymerase"/>
    <property type="match status" value="1"/>
</dbReference>
<evidence type="ECO:0000259" key="5">
    <source>
        <dbReference type="Pfam" id="PF13656"/>
    </source>
</evidence>
<keyword evidence="7" id="KW-1185">Reference proteome</keyword>
<dbReference type="GO" id="GO:0005737">
    <property type="term" value="C:cytoplasm"/>
    <property type="evidence" value="ECO:0007669"/>
    <property type="project" value="UniProtKB-SubCell"/>
</dbReference>
<reference evidence="6" key="1">
    <citation type="journal article" date="2014" name="Int. J. Syst. Evol. Microbiol.">
        <title>Complete genome sequence of Corynebacterium casei LMG S-19264T (=DSM 44701T), isolated from a smear-ripened cheese.</title>
        <authorList>
            <consortium name="US DOE Joint Genome Institute (JGI-PGF)"/>
            <person name="Walter F."/>
            <person name="Albersmeier A."/>
            <person name="Kalinowski J."/>
            <person name="Ruckert C."/>
        </authorList>
    </citation>
    <scope>NUCLEOTIDE SEQUENCE</scope>
    <source>
        <strain evidence="6">JCM 10088</strain>
    </source>
</reference>
<evidence type="ECO:0000313" key="6">
    <source>
        <dbReference type="EMBL" id="GGP19336.1"/>
    </source>
</evidence>
<comment type="subunit">
    <text evidence="4">Part of the RNA polymerase complex.</text>
</comment>
<dbReference type="AlphaFoldDB" id="A0A830GRY7"/>
<comment type="similarity">
    <text evidence="3 4">Belongs to the archaeal Rpo11/eukaryotic RPB11/RPC19 RNA polymerase subunit family.</text>
</comment>
<evidence type="ECO:0000313" key="7">
    <source>
        <dbReference type="Proteomes" id="UP000610960"/>
    </source>
</evidence>
<comment type="subcellular location">
    <subcellularLocation>
        <location evidence="4">Cytoplasm</location>
    </subcellularLocation>
</comment>
<gene>
    <name evidence="4" type="primary">rpo11</name>
    <name evidence="4" type="synonym">rpoL</name>
    <name evidence="6" type="ORF">GCM10007981_02610</name>
</gene>
<dbReference type="OrthoDB" id="24205at2157"/>
<dbReference type="InterPro" id="IPR022905">
    <property type="entry name" value="Rpo11-like"/>
</dbReference>
<keyword evidence="2 4" id="KW-0804">Transcription</keyword>
<dbReference type="PANTHER" id="PTHR13946:SF28">
    <property type="entry name" value="DNA-DIRECTED RNA POLYMERASES I AND III SUBUNIT RPAC2"/>
    <property type="match status" value="1"/>
</dbReference>
<keyword evidence="1 4" id="KW-0240">DNA-directed RNA polymerase</keyword>
<dbReference type="HAMAP" id="MF_00261">
    <property type="entry name" value="RNApol_arch_Rpo11"/>
    <property type="match status" value="1"/>
</dbReference>
<keyword evidence="4" id="KW-0548">Nucleotidyltransferase</keyword>
<keyword evidence="4" id="KW-0808">Transferase</keyword>
<evidence type="ECO:0000256" key="2">
    <source>
        <dbReference type="ARBA" id="ARBA00023163"/>
    </source>
</evidence>
<dbReference type="GO" id="GO:0046983">
    <property type="term" value="F:protein dimerization activity"/>
    <property type="evidence" value="ECO:0007669"/>
    <property type="project" value="InterPro"/>
</dbReference>
<dbReference type="Proteomes" id="UP000610960">
    <property type="component" value="Unassembled WGS sequence"/>
</dbReference>
<dbReference type="GO" id="GO:0000428">
    <property type="term" value="C:DNA-directed RNA polymerase complex"/>
    <property type="evidence" value="ECO:0007669"/>
    <property type="project" value="UniProtKB-KW"/>
</dbReference>
<sequence>MRVKVLNVKSSDEYLEAVVEGEDYTLFAPLLEYLLREDGVEQAMYDMDHPLIRRVTLKIRTHGKPPMEALNAAVTSMMNDLDSIKGQLMNELGGSK</sequence>
<dbReference type="EMBL" id="BMNL01000001">
    <property type="protein sequence ID" value="GGP19336.1"/>
    <property type="molecule type" value="Genomic_DNA"/>
</dbReference>
<dbReference type="Gene3D" id="3.30.1360.10">
    <property type="entry name" value="RNA polymerase, RBP11-like subunit"/>
    <property type="match status" value="1"/>
</dbReference>
<dbReference type="GO" id="GO:0006351">
    <property type="term" value="P:DNA-templated transcription"/>
    <property type="evidence" value="ECO:0007669"/>
    <property type="project" value="UniProtKB-UniRule"/>
</dbReference>
<dbReference type="PANTHER" id="PTHR13946">
    <property type="entry name" value="DNA-DIRECTED RNA POLYMERASE I,II,III"/>
    <property type="match status" value="1"/>
</dbReference>
<dbReference type="EC" id="2.7.7.6" evidence="4"/>
<name>A0A830GRY7_9CREN</name>
<reference evidence="6" key="2">
    <citation type="submission" date="2020-09" db="EMBL/GenBank/DDBJ databases">
        <authorList>
            <person name="Sun Q."/>
            <person name="Ohkuma M."/>
        </authorList>
    </citation>
    <scope>NUCLEOTIDE SEQUENCE</scope>
    <source>
        <strain evidence="6">JCM 10088</strain>
    </source>
</reference>
<keyword evidence="4" id="KW-0963">Cytoplasm</keyword>
<comment type="function">
    <text evidence="4">DNA-dependent RNA polymerase (RNAP) catalyzes the transcription of DNA into RNA using the four ribonucleoside triphosphates as substrates.</text>
</comment>
<feature type="domain" description="DNA-directed RNA polymerase RBP11-like dimerisation" evidence="5">
    <location>
        <begin position="16"/>
        <end position="85"/>
    </location>
</feature>
<evidence type="ECO:0000256" key="4">
    <source>
        <dbReference type="HAMAP-Rule" id="MF_00261"/>
    </source>
</evidence>
<dbReference type="GO" id="GO:0003899">
    <property type="term" value="F:DNA-directed RNA polymerase activity"/>
    <property type="evidence" value="ECO:0007669"/>
    <property type="project" value="UniProtKB-UniRule"/>
</dbReference>
<dbReference type="Pfam" id="PF13656">
    <property type="entry name" value="RNA_pol_L_2"/>
    <property type="match status" value="1"/>
</dbReference>
<proteinExistence type="inferred from homology"/>
<dbReference type="InterPro" id="IPR036603">
    <property type="entry name" value="RBP11-like"/>
</dbReference>
<dbReference type="RefSeq" id="WP_188595665.1">
    <property type="nucleotide sequence ID" value="NZ_BMNL01000001.1"/>
</dbReference>
<protein>
    <recommendedName>
        <fullName evidence="4">DNA-directed RNA polymerase subunit Rpo11</fullName>
        <ecNumber evidence="4">2.7.7.6</ecNumber>
    </recommendedName>
    <alternativeName>
        <fullName evidence="4">DNA-directed RNA polymerase subunit L</fullName>
    </alternativeName>
</protein>
<evidence type="ECO:0000256" key="3">
    <source>
        <dbReference type="ARBA" id="ARBA00025751"/>
    </source>
</evidence>